<gene>
    <name evidence="2" type="ORF">DM558_14550</name>
</gene>
<sequence>MEINSIWWIWIIIGVIFLFIELFTSTFFGLWMAIAALLPAAISLIKPEISVEIQIISWIIAMIVCGVLWVKFSKPDAPLQAIDDQLVGQIGVLAKSCDTENSGTVLLQKPVGGATQWQCIANQPIAADTRVIIKEQINATLVRVDYEKKS</sequence>
<reference evidence="3" key="1">
    <citation type="submission" date="2018-06" db="EMBL/GenBank/DDBJ databases">
        <title>Complete genome of Pseudomonas insecticola strain QZS01.</title>
        <authorList>
            <person name="Wang J."/>
            <person name="Su Q."/>
        </authorList>
    </citation>
    <scope>NUCLEOTIDE SEQUENCE [LARGE SCALE GENOMIC DNA]</scope>
    <source>
        <strain evidence="3">QZS01</strain>
    </source>
</reference>
<dbReference type="InterPro" id="IPR012340">
    <property type="entry name" value="NA-bd_OB-fold"/>
</dbReference>
<feature type="transmembrane region" description="Helical" evidence="1">
    <location>
        <begin position="6"/>
        <end position="23"/>
    </location>
</feature>
<keyword evidence="1" id="KW-0812">Transmembrane</keyword>
<dbReference type="Gene3D" id="2.40.50.140">
    <property type="entry name" value="Nucleic acid-binding proteins"/>
    <property type="match status" value="1"/>
</dbReference>
<dbReference type="PANTHER" id="PTHR33507:SF3">
    <property type="entry name" value="INNER MEMBRANE PROTEIN YBBJ"/>
    <property type="match status" value="1"/>
</dbReference>
<dbReference type="RefSeq" id="WP_127164585.1">
    <property type="nucleotide sequence ID" value="NZ_CP029822.1"/>
</dbReference>
<protein>
    <submittedName>
        <fullName evidence="2">Uncharacterized protein</fullName>
    </submittedName>
</protein>
<dbReference type="AlphaFoldDB" id="A0A3Q9JL83"/>
<proteinExistence type="predicted"/>
<keyword evidence="1" id="KW-1133">Transmembrane helix</keyword>
<keyword evidence="3" id="KW-1185">Reference proteome</keyword>
<evidence type="ECO:0000313" key="3">
    <source>
        <dbReference type="Proteomes" id="UP000273143"/>
    </source>
</evidence>
<evidence type="ECO:0000256" key="1">
    <source>
        <dbReference type="SAM" id="Phobius"/>
    </source>
</evidence>
<name>A0A3Q9JL83_9GAMM</name>
<accession>A0A3Q9JL83</accession>
<dbReference type="EMBL" id="CP029822">
    <property type="protein sequence ID" value="AZS51911.1"/>
    <property type="molecule type" value="Genomic_DNA"/>
</dbReference>
<keyword evidence="1" id="KW-0472">Membrane</keyword>
<feature type="transmembrane region" description="Helical" evidence="1">
    <location>
        <begin position="51"/>
        <end position="70"/>
    </location>
</feature>
<dbReference type="KEGG" id="emo:DM558_14550"/>
<evidence type="ECO:0000313" key="2">
    <source>
        <dbReference type="EMBL" id="AZS51911.1"/>
    </source>
</evidence>
<dbReference type="InterPro" id="IPR052165">
    <property type="entry name" value="Membrane_assoc_protease"/>
</dbReference>
<dbReference type="GO" id="GO:0005886">
    <property type="term" value="C:plasma membrane"/>
    <property type="evidence" value="ECO:0007669"/>
    <property type="project" value="TreeGrafter"/>
</dbReference>
<dbReference type="Proteomes" id="UP000273143">
    <property type="component" value="Chromosome"/>
</dbReference>
<organism evidence="2 3">
    <name type="scientific">Entomomonas moraniae</name>
    <dbReference type="NCBI Taxonomy" id="2213226"/>
    <lineage>
        <taxon>Bacteria</taxon>
        <taxon>Pseudomonadati</taxon>
        <taxon>Pseudomonadota</taxon>
        <taxon>Gammaproteobacteria</taxon>
        <taxon>Pseudomonadales</taxon>
        <taxon>Pseudomonadaceae</taxon>
        <taxon>Entomomonas</taxon>
    </lineage>
</organism>
<dbReference type="PANTHER" id="PTHR33507">
    <property type="entry name" value="INNER MEMBRANE PROTEIN YBBJ"/>
    <property type="match status" value="1"/>
</dbReference>